<protein>
    <submittedName>
        <fullName evidence="1">Uncharacterized protein</fullName>
    </submittedName>
</protein>
<dbReference type="HOGENOM" id="CLU_2940104_0_0_9"/>
<comment type="caution">
    <text evidence="1">The sequence shown here is derived from an EMBL/GenBank/DDBJ whole genome shotgun (WGS) entry which is preliminary data.</text>
</comment>
<name>D1PIC1_9FIRM</name>
<dbReference type="EMBL" id="ACBY02000009">
    <property type="protein sequence ID" value="EFB77589.1"/>
    <property type="molecule type" value="Genomic_DNA"/>
</dbReference>
<dbReference type="Proteomes" id="UP000003438">
    <property type="component" value="Unassembled WGS sequence"/>
</dbReference>
<gene>
    <name evidence="1" type="ORF">SUBVAR_04086</name>
</gene>
<evidence type="ECO:0000313" key="1">
    <source>
        <dbReference type="EMBL" id="EFB77589.1"/>
    </source>
</evidence>
<keyword evidence="2" id="KW-1185">Reference proteome</keyword>
<dbReference type="AlphaFoldDB" id="D1PIC1"/>
<proteinExistence type="predicted"/>
<evidence type="ECO:0000313" key="2">
    <source>
        <dbReference type="Proteomes" id="UP000003438"/>
    </source>
</evidence>
<sequence length="60" mass="6687">MYLPWNPLVPLNTGKLSHCHSLILCFLLVRKGAPVKWPGRLCIFCARGGDLVTSWSHLAV</sequence>
<dbReference type="STRING" id="411471.SUBVAR_04086"/>
<reference evidence="1" key="1">
    <citation type="submission" date="2009-12" db="EMBL/GenBank/DDBJ databases">
        <authorList>
            <person name="Weinstock G."/>
            <person name="Sodergren E."/>
            <person name="Clifton S."/>
            <person name="Fulton L."/>
            <person name="Fulton B."/>
            <person name="Courtney L."/>
            <person name="Fronick C."/>
            <person name="Harrison M."/>
            <person name="Strong C."/>
            <person name="Farmer C."/>
            <person name="Delahaunty K."/>
            <person name="Markovic C."/>
            <person name="Hall O."/>
            <person name="Minx P."/>
            <person name="Tomlinson C."/>
            <person name="Mitreva M."/>
            <person name="Nelson J."/>
            <person name="Hou S."/>
            <person name="Wollam A."/>
            <person name="Pepin K.H."/>
            <person name="Johnson M."/>
            <person name="Bhonagiri V."/>
            <person name="Nash W.E."/>
            <person name="Warren W."/>
            <person name="Chinwalla A."/>
            <person name="Mardis E.R."/>
            <person name="Wilson R.K."/>
        </authorList>
    </citation>
    <scope>NUCLEOTIDE SEQUENCE [LARGE SCALE GENOMIC DNA]</scope>
    <source>
        <strain evidence="1">DSM 15176</strain>
    </source>
</reference>
<organism evidence="1 2">
    <name type="scientific">Subdoligranulum variabile DSM 15176</name>
    <dbReference type="NCBI Taxonomy" id="411471"/>
    <lineage>
        <taxon>Bacteria</taxon>
        <taxon>Bacillati</taxon>
        <taxon>Bacillota</taxon>
        <taxon>Clostridia</taxon>
        <taxon>Eubacteriales</taxon>
        <taxon>Oscillospiraceae</taxon>
        <taxon>Subdoligranulum</taxon>
    </lineage>
</organism>
<accession>D1PIC1</accession>